<evidence type="ECO:0000313" key="6">
    <source>
        <dbReference type="EMBL" id="HAR53011.1"/>
    </source>
</evidence>
<sequence length="367" mass="38989">MKLTRLSLWHIPLTSHETYYMAGGKTCDTTITTLIRLDTDSGLSGWGEVCPIPHYLPAYADGVAPALTELAPVILGADPLGAEALMERCNAYLLGHDYAKSALDIALWDITARAAGLPLHALLGGRAMADMPLYHSITCVAPDEMARIARDAQAQGMTQFQVKLGADGDWQADVARLSLVREAVGPGPLVYGDWNCGSDSLTASRVGRAVAHLDVMLEQPCRTIQECAAVRAATGLPMKLDETAHDIASLLDGHRRGCMDAVALKLSKFGGLSATRRARDLCLALGTRMCIEDTWGSDVTTAALLHLAAATPARGLMNTCDLLHYVGPRLAPDGPTRRRGRIAPPEGPGLGITPDMGVLGAPQLILD</sequence>
<dbReference type="SFLD" id="SFLDS00001">
    <property type="entry name" value="Enolase"/>
    <property type="match status" value="1"/>
</dbReference>
<dbReference type="GO" id="GO:0003824">
    <property type="term" value="F:catalytic activity"/>
    <property type="evidence" value="ECO:0007669"/>
    <property type="project" value="UniProtKB-ARBA"/>
</dbReference>
<comment type="cofactor">
    <cofactor evidence="1">
        <name>Mg(2+)</name>
        <dbReference type="ChEBI" id="CHEBI:18420"/>
    </cofactor>
</comment>
<dbReference type="EMBL" id="DMVW01000134">
    <property type="protein sequence ID" value="HAR53011.1"/>
    <property type="molecule type" value="Genomic_DNA"/>
</dbReference>
<dbReference type="GO" id="GO:0000287">
    <property type="term" value="F:magnesium ion binding"/>
    <property type="evidence" value="ECO:0007669"/>
    <property type="project" value="UniProtKB-ARBA"/>
</dbReference>
<feature type="domain" description="Mandelate racemase/muconate lactonizing enzyme C-terminal" evidence="5">
    <location>
        <begin position="142"/>
        <end position="237"/>
    </location>
</feature>
<reference evidence="6 7" key="1">
    <citation type="journal article" date="2018" name="Nat. Biotechnol.">
        <title>A standardized bacterial taxonomy based on genome phylogeny substantially revises the tree of life.</title>
        <authorList>
            <person name="Parks D.H."/>
            <person name="Chuvochina M."/>
            <person name="Waite D.W."/>
            <person name="Rinke C."/>
            <person name="Skarshewski A."/>
            <person name="Chaumeil P.A."/>
            <person name="Hugenholtz P."/>
        </authorList>
    </citation>
    <scope>NUCLEOTIDE SEQUENCE [LARGE SCALE GENOMIC DNA]</scope>
    <source>
        <strain evidence="6">UBA9169</strain>
    </source>
</reference>
<accession>A0A348WEP9</accession>
<dbReference type="Pfam" id="PF02746">
    <property type="entry name" value="MR_MLE_N"/>
    <property type="match status" value="1"/>
</dbReference>
<organism evidence="6 7">
    <name type="scientific">Roseovarius nubinhibens</name>
    <dbReference type="NCBI Taxonomy" id="314263"/>
    <lineage>
        <taxon>Bacteria</taxon>
        <taxon>Pseudomonadati</taxon>
        <taxon>Pseudomonadota</taxon>
        <taxon>Alphaproteobacteria</taxon>
        <taxon>Rhodobacterales</taxon>
        <taxon>Roseobacteraceae</taxon>
        <taxon>Roseovarius</taxon>
    </lineage>
</organism>
<dbReference type="PANTHER" id="PTHR48080:SF3">
    <property type="entry name" value="ENOLASE SUPERFAMILY MEMBER DDB_G0284701"/>
    <property type="match status" value="1"/>
</dbReference>
<comment type="caution">
    <text evidence="6">The sequence shown here is derived from an EMBL/GenBank/DDBJ whole genome shotgun (WGS) entry which is preliminary data.</text>
</comment>
<keyword evidence="4" id="KW-0460">Magnesium</keyword>
<dbReference type="SUPFAM" id="SSF54826">
    <property type="entry name" value="Enolase N-terminal domain-like"/>
    <property type="match status" value="1"/>
</dbReference>
<proteinExistence type="inferred from homology"/>
<comment type="similarity">
    <text evidence="2">Belongs to the mandelate racemase/muconate lactonizing enzyme family.</text>
</comment>
<dbReference type="GO" id="GO:0009063">
    <property type="term" value="P:amino acid catabolic process"/>
    <property type="evidence" value="ECO:0007669"/>
    <property type="project" value="InterPro"/>
</dbReference>
<evidence type="ECO:0000256" key="2">
    <source>
        <dbReference type="ARBA" id="ARBA00008031"/>
    </source>
</evidence>
<name>A0A348WEP9_9RHOB</name>
<evidence type="ECO:0000313" key="7">
    <source>
        <dbReference type="Proteomes" id="UP000264719"/>
    </source>
</evidence>
<evidence type="ECO:0000256" key="4">
    <source>
        <dbReference type="ARBA" id="ARBA00022842"/>
    </source>
</evidence>
<dbReference type="FunFam" id="3.30.390.10:FF:000009">
    <property type="entry name" value="Hydrophobic dipeptide epimerase"/>
    <property type="match status" value="1"/>
</dbReference>
<evidence type="ECO:0000256" key="3">
    <source>
        <dbReference type="ARBA" id="ARBA00022723"/>
    </source>
</evidence>
<dbReference type="InterPro" id="IPR013341">
    <property type="entry name" value="Mandelate_racemase_N_dom"/>
</dbReference>
<dbReference type="Gene3D" id="3.20.20.120">
    <property type="entry name" value="Enolase-like C-terminal domain"/>
    <property type="match status" value="1"/>
</dbReference>
<dbReference type="InterPro" id="IPR029065">
    <property type="entry name" value="Enolase_C-like"/>
</dbReference>
<dbReference type="InterPro" id="IPR036849">
    <property type="entry name" value="Enolase-like_C_sf"/>
</dbReference>
<dbReference type="Gene3D" id="3.30.390.10">
    <property type="entry name" value="Enolase-like, N-terminal domain"/>
    <property type="match status" value="1"/>
</dbReference>
<keyword evidence="3" id="KW-0479">Metal-binding</keyword>
<dbReference type="InterPro" id="IPR013342">
    <property type="entry name" value="Mandelate_racemase_C"/>
</dbReference>
<dbReference type="Proteomes" id="UP000264719">
    <property type="component" value="Unassembled WGS sequence"/>
</dbReference>
<gene>
    <name evidence="6" type="ORF">DCS45_14205</name>
</gene>
<dbReference type="PANTHER" id="PTHR48080">
    <property type="entry name" value="D-GALACTONATE DEHYDRATASE-RELATED"/>
    <property type="match status" value="1"/>
</dbReference>
<dbReference type="InterPro" id="IPR018110">
    <property type="entry name" value="Mandel_Rmase/mucon_lact_enz_CS"/>
</dbReference>
<dbReference type="AlphaFoldDB" id="A0A348WEP9"/>
<protein>
    <submittedName>
        <fullName evidence="6">Mandelate racemase</fullName>
    </submittedName>
</protein>
<dbReference type="Pfam" id="PF13378">
    <property type="entry name" value="MR_MLE_C"/>
    <property type="match status" value="1"/>
</dbReference>
<dbReference type="SMART" id="SM00922">
    <property type="entry name" value="MR_MLE"/>
    <property type="match status" value="1"/>
</dbReference>
<dbReference type="PROSITE" id="PS00908">
    <property type="entry name" value="MR_MLE_1"/>
    <property type="match status" value="1"/>
</dbReference>
<dbReference type="InterPro" id="IPR029017">
    <property type="entry name" value="Enolase-like_N"/>
</dbReference>
<dbReference type="SFLD" id="SFLDG00180">
    <property type="entry name" value="muconate_cycloisomerase"/>
    <property type="match status" value="1"/>
</dbReference>
<dbReference type="InterPro" id="IPR034593">
    <property type="entry name" value="DgoD-like"/>
</dbReference>
<evidence type="ECO:0000256" key="1">
    <source>
        <dbReference type="ARBA" id="ARBA00001946"/>
    </source>
</evidence>
<evidence type="ECO:0000259" key="5">
    <source>
        <dbReference type="SMART" id="SM00922"/>
    </source>
</evidence>
<dbReference type="SUPFAM" id="SSF51604">
    <property type="entry name" value="Enolase C-terminal domain-like"/>
    <property type="match status" value="1"/>
</dbReference>